<dbReference type="InterPro" id="IPR014951">
    <property type="entry name" value="DUF1822"/>
</dbReference>
<keyword evidence="1" id="KW-0614">Plasmid</keyword>
<dbReference type="EMBL" id="CP001288">
    <property type="protein sequence ID" value="ACK68374.1"/>
    <property type="molecule type" value="Genomic_DNA"/>
</dbReference>
<evidence type="ECO:0008006" key="3">
    <source>
        <dbReference type="Google" id="ProtNLM"/>
    </source>
</evidence>
<dbReference type="AlphaFoldDB" id="B7K6F2"/>
<evidence type="ECO:0000313" key="1">
    <source>
        <dbReference type="EMBL" id="ACK68374.1"/>
    </source>
</evidence>
<dbReference type="RefSeq" id="WP_012593010.1">
    <property type="nucleotide sequence ID" value="NC_011721.1"/>
</dbReference>
<accession>B7K6F2</accession>
<gene>
    <name evidence="1" type="ordered locus">PCC8801_4453</name>
</gene>
<organism evidence="1 2">
    <name type="scientific">Rippkaea orientalis (strain PCC 8801 / RF-1)</name>
    <name type="common">Cyanothece sp. (strain PCC 8801)</name>
    <dbReference type="NCBI Taxonomy" id="41431"/>
    <lineage>
        <taxon>Bacteria</taxon>
        <taxon>Bacillati</taxon>
        <taxon>Cyanobacteriota</taxon>
        <taxon>Cyanophyceae</taxon>
        <taxon>Oscillatoriophycideae</taxon>
        <taxon>Chroococcales</taxon>
        <taxon>Aphanothecaceae</taxon>
        <taxon>Rippkaea</taxon>
        <taxon>Rippkaea orientalis</taxon>
    </lineage>
</organism>
<protein>
    <recommendedName>
        <fullName evidence="3">DUF1822 domain-containing protein</fullName>
    </recommendedName>
</protein>
<dbReference type="OrthoDB" id="526290at2"/>
<evidence type="ECO:0000313" key="2">
    <source>
        <dbReference type="Proteomes" id="UP000008204"/>
    </source>
</evidence>
<proteinExistence type="predicted"/>
<keyword evidence="2" id="KW-1185">Reference proteome</keyword>
<dbReference type="Pfam" id="PF08852">
    <property type="entry name" value="DUF1822"/>
    <property type="match status" value="1"/>
</dbReference>
<name>B7K6F2_RIPO1</name>
<dbReference type="Proteomes" id="UP000008204">
    <property type="component" value="Plasmid pP880101"/>
</dbReference>
<dbReference type="HOGENOM" id="CLU_043658_1_0_3"/>
<reference evidence="2" key="1">
    <citation type="journal article" date="2011" name="MBio">
        <title>Novel metabolic attributes of the genus Cyanothece, comprising a group of unicellular nitrogen-fixing Cyanobacteria.</title>
        <authorList>
            <person name="Bandyopadhyay A."/>
            <person name="Elvitigala T."/>
            <person name="Welsh E."/>
            <person name="Stockel J."/>
            <person name="Liberton M."/>
            <person name="Min H."/>
            <person name="Sherman L.A."/>
            <person name="Pakrasi H.B."/>
        </authorList>
    </citation>
    <scope>NUCLEOTIDE SEQUENCE [LARGE SCALE GENOMIC DNA]</scope>
    <source>
        <strain evidence="2">PCC 8801</strain>
        <plasmid evidence="2">pP880101</plasmid>
    </source>
</reference>
<geneLocation type="plasmid" evidence="1 2">
    <name>pP880101</name>
</geneLocation>
<sequence length="391" mass="45369">MTADLTVFPEFDPNQFYLELAENTLARGWQHIDRYSVISRRWQAYLNQVALTTFLAWLQEEQSIKAKIWPNRSALPTFWEVVEGTAIEFEGVRLLLLPTDSLDVSEIRVPQEWVDIPSWVADYYLAIQINPDDGYLRVFGYTTHRQLKTKGRYEAGDRVYTLSETDLITDLDLLWITRQLCPEEQLRETVAPLPPLPLVQAENLLVRLGQSSVLFPRLEIPFQLWGALLEQDGWRQRLYEHRIGITEQWSVPQWLETGISQAAQALGWNSTQWQPSFVVARGTPSVSSFRVFSRPLVIAQQPYELRVFPQGLPEQGIWRFELWSSSPNSYIPKGMKLRLLTEDLQSFENNEDIAINNVDLLFVEVALSPGESLIWEIEPSPDNYQREILRF</sequence>
<dbReference type="KEGG" id="cyp:PCC8801_4453"/>